<dbReference type="AlphaFoldDB" id="A0AAE0WQK6"/>
<feature type="compositionally biased region" description="Polar residues" evidence="2">
    <location>
        <begin position="432"/>
        <end position="441"/>
    </location>
</feature>
<reference evidence="3" key="1">
    <citation type="submission" date="2023-07" db="EMBL/GenBank/DDBJ databases">
        <title>Black Yeasts Isolated from many extreme environments.</title>
        <authorList>
            <person name="Coleine C."/>
            <person name="Stajich J.E."/>
            <person name="Selbmann L."/>
        </authorList>
    </citation>
    <scope>NUCLEOTIDE SEQUENCE</scope>
    <source>
        <strain evidence="3">CCFEE 5485</strain>
    </source>
</reference>
<proteinExistence type="predicted"/>
<feature type="compositionally biased region" description="Low complexity" evidence="2">
    <location>
        <begin position="494"/>
        <end position="508"/>
    </location>
</feature>
<organism evidence="3 4">
    <name type="scientific">Recurvomyces mirabilis</name>
    <dbReference type="NCBI Taxonomy" id="574656"/>
    <lineage>
        <taxon>Eukaryota</taxon>
        <taxon>Fungi</taxon>
        <taxon>Dikarya</taxon>
        <taxon>Ascomycota</taxon>
        <taxon>Pezizomycotina</taxon>
        <taxon>Dothideomycetes</taxon>
        <taxon>Dothideomycetidae</taxon>
        <taxon>Mycosphaerellales</taxon>
        <taxon>Teratosphaeriaceae</taxon>
        <taxon>Recurvomyces</taxon>
    </lineage>
</organism>
<feature type="coiled-coil region" evidence="1">
    <location>
        <begin position="17"/>
        <end position="51"/>
    </location>
</feature>
<evidence type="ECO:0000256" key="2">
    <source>
        <dbReference type="SAM" id="MobiDB-lite"/>
    </source>
</evidence>
<keyword evidence="4" id="KW-1185">Reference proteome</keyword>
<accession>A0AAE0WQK6</accession>
<comment type="caution">
    <text evidence="3">The sequence shown here is derived from an EMBL/GenBank/DDBJ whole genome shotgun (WGS) entry which is preliminary data.</text>
</comment>
<evidence type="ECO:0000313" key="3">
    <source>
        <dbReference type="EMBL" id="KAK3676021.1"/>
    </source>
</evidence>
<evidence type="ECO:0000256" key="1">
    <source>
        <dbReference type="SAM" id="Coils"/>
    </source>
</evidence>
<dbReference type="EMBL" id="JAUTXT010000012">
    <property type="protein sequence ID" value="KAK3676021.1"/>
    <property type="molecule type" value="Genomic_DNA"/>
</dbReference>
<feature type="compositionally biased region" description="Low complexity" evidence="2">
    <location>
        <begin position="542"/>
        <end position="551"/>
    </location>
</feature>
<feature type="region of interest" description="Disordered" evidence="2">
    <location>
        <begin position="411"/>
        <end position="564"/>
    </location>
</feature>
<evidence type="ECO:0000313" key="4">
    <source>
        <dbReference type="Proteomes" id="UP001274830"/>
    </source>
</evidence>
<name>A0AAE0WQK6_9PEZI</name>
<protein>
    <submittedName>
        <fullName evidence="3">Uncharacterized protein</fullName>
    </submittedName>
</protein>
<keyword evidence="1" id="KW-0175">Coiled coil</keyword>
<gene>
    <name evidence="3" type="ORF">LTR78_004213</name>
</gene>
<dbReference type="Proteomes" id="UP001274830">
    <property type="component" value="Unassembled WGS sequence"/>
</dbReference>
<sequence>MASQDVVTLAEQVATGFEALQDEYKKLFGQHQSVERKLATAREQYNELAKLCGSGAITTPPLSLASSPATNKAQPALPDVATIIDRRQEETDSGAAEKVRLAATAVQSLRRRSLRQTSNFDGVKIWSGPAADRPELACSTMPSISESPLEQDFTIEGKPSKLGCPFASMAGKKLSSHAASVLSRYNTRESIGAVPSTPLSSVSRVDGRESISRRGSRRASFLDPIKAEICGISDHNDPVEVEHAAQSHELEEQPHVVPVENAEAGVCPIRFLDQHSPEEVATYFEKHKHQLPRSHEVCVRRYQSNEEQIRQLDAKYGNLVSMIQGLGAKHKELLPDEPAEEEEEEVVEFDKKSEEKVRKWASSVSVLAVDGQDAGRGLDEVRDVNVDVDADADVEARRPHFERPLREIRVGESPSRPWGIPVPARYVEKSGSETSTQPVQISSSPAPPSSPGLPRDGEAEAEHEDEVEGERKAVLKARGGGGGKCPLGFDRAGDAAAAAPDTVRAAPASTMKEEKVEVQHSPSPAIKAAQRMPNFLAPPHIQQQQQQQQQQRKQAPADETGEVSRMVFTGPVFIGYSAEDAAKILRGAGLGGPA</sequence>